<evidence type="ECO:0000256" key="3">
    <source>
        <dbReference type="ARBA" id="ARBA00022955"/>
    </source>
</evidence>
<evidence type="ECO:0000256" key="1">
    <source>
        <dbReference type="ARBA" id="ARBA00022516"/>
    </source>
</evidence>
<dbReference type="GO" id="GO:0005789">
    <property type="term" value="C:endoplasmic reticulum membrane"/>
    <property type="evidence" value="ECO:0007669"/>
    <property type="project" value="TreeGrafter"/>
</dbReference>
<dbReference type="SUPFAM" id="SSF51735">
    <property type="entry name" value="NAD(P)-binding Rossmann-fold domains"/>
    <property type="match status" value="1"/>
</dbReference>
<accession>A0A072PC13</accession>
<keyword evidence="5" id="KW-0443">Lipid metabolism</keyword>
<dbReference type="OrthoDB" id="9989144at2759"/>
<evidence type="ECO:0000256" key="5">
    <source>
        <dbReference type="ARBA" id="ARBA00023098"/>
    </source>
</evidence>
<evidence type="ECO:0000256" key="4">
    <source>
        <dbReference type="ARBA" id="ARBA00023002"/>
    </source>
</evidence>
<evidence type="ECO:0000256" key="6">
    <source>
        <dbReference type="ARBA" id="ARBA00023593"/>
    </source>
</evidence>
<evidence type="ECO:0000313" key="8">
    <source>
        <dbReference type="Proteomes" id="UP000027920"/>
    </source>
</evidence>
<dbReference type="AlphaFoldDB" id="A0A072PC13"/>
<dbReference type="PANTHER" id="PTHR43647:SF1">
    <property type="entry name" value="3-KETO-STEROID REDUCTASE ERG27"/>
    <property type="match status" value="1"/>
</dbReference>
<dbReference type="GO" id="GO:0000253">
    <property type="term" value="F:3-beta-hydroxysteroid 3-dehydrogenase (NADP+) activity"/>
    <property type="evidence" value="ECO:0007669"/>
    <property type="project" value="TreeGrafter"/>
</dbReference>
<dbReference type="STRING" id="1182545.A0A072PC13"/>
<name>A0A072PC13_9EURO</name>
<sequence length="446" mass="49011">MTSSHQYVLVTGANSGLGLGICCSLTDEFLARANPDQKLTIIYTTRSNRKASDTLATLEQHLAKHGSCTESTRRVYFQPENVDLCNLLSVRALGRKLVESDLPQINAIVLNAGIGGWTGLNWPLAVWTILTEIRQATTWPKFKLGAVGLITEPQFPQDKSLGSEEPVLGQVFCANVFGHYMLVHWLMPLLRACTSDSPGKIIWTSSIEPSIHNYNPEDHQGLRTDAAYEHSKRLTDNLALTADGQPSTADSVKDYTTSSASTRAGSVRPDLCAPVFHLGHPGICATTIVDIYAILMPFYTLGVYLARWCGSVWANVSIYKGALALSWLALAMPAEIKSKEIEYAGSSRGQVKWGSSTARWGRTSVKPSEVQGWGINGTGKPFKDTWWAGQVGRKYGAKDATTEDLEEFVSTGAIAWKQMETLRKEWEARIEAYEAKEEKPSNGHLL</sequence>
<keyword evidence="8" id="KW-1185">Reference proteome</keyword>
<dbReference type="VEuPathDB" id="FungiDB:A1O9_05572"/>
<gene>
    <name evidence="7" type="ORF">A1O9_05572</name>
</gene>
<organism evidence="7 8">
    <name type="scientific">Exophiala aquamarina CBS 119918</name>
    <dbReference type="NCBI Taxonomy" id="1182545"/>
    <lineage>
        <taxon>Eukaryota</taxon>
        <taxon>Fungi</taxon>
        <taxon>Dikarya</taxon>
        <taxon>Ascomycota</taxon>
        <taxon>Pezizomycotina</taxon>
        <taxon>Eurotiomycetes</taxon>
        <taxon>Chaetothyriomycetidae</taxon>
        <taxon>Chaetothyriales</taxon>
        <taxon>Herpotrichiellaceae</taxon>
        <taxon>Exophiala</taxon>
    </lineage>
</organism>
<evidence type="ECO:0000256" key="2">
    <source>
        <dbReference type="ARBA" id="ARBA00022857"/>
    </source>
</evidence>
<dbReference type="GO" id="GO:0006696">
    <property type="term" value="P:ergosterol biosynthetic process"/>
    <property type="evidence" value="ECO:0007669"/>
    <property type="project" value="TreeGrafter"/>
</dbReference>
<keyword evidence="2" id="KW-0521">NADP</keyword>
<keyword evidence="3" id="KW-0752">Steroid biosynthesis</keyword>
<keyword evidence="4" id="KW-0560">Oxidoreductase</keyword>
<dbReference type="Proteomes" id="UP000027920">
    <property type="component" value="Unassembled WGS sequence"/>
</dbReference>
<dbReference type="InterPro" id="IPR051593">
    <property type="entry name" value="Ergosterol_Biosynth_ERG27"/>
</dbReference>
<proteinExistence type="inferred from homology"/>
<keyword evidence="1" id="KW-0444">Lipid biosynthesis</keyword>
<dbReference type="GO" id="GO:0005811">
    <property type="term" value="C:lipid droplet"/>
    <property type="evidence" value="ECO:0007669"/>
    <property type="project" value="TreeGrafter"/>
</dbReference>
<dbReference type="GO" id="GO:0005741">
    <property type="term" value="C:mitochondrial outer membrane"/>
    <property type="evidence" value="ECO:0007669"/>
    <property type="project" value="TreeGrafter"/>
</dbReference>
<dbReference type="HOGENOM" id="CLU_029944_0_0_1"/>
<dbReference type="Gene3D" id="3.40.50.720">
    <property type="entry name" value="NAD(P)-binding Rossmann-like Domain"/>
    <property type="match status" value="1"/>
</dbReference>
<comment type="similarity">
    <text evidence="6">Belongs to the short-chain dehydrogenases/reductases (SDR) family. ERG27 subfamily.</text>
</comment>
<evidence type="ECO:0000313" key="7">
    <source>
        <dbReference type="EMBL" id="KEF57654.1"/>
    </source>
</evidence>
<comment type="caution">
    <text evidence="7">The sequence shown here is derived from an EMBL/GenBank/DDBJ whole genome shotgun (WGS) entry which is preliminary data.</text>
</comment>
<reference evidence="7 8" key="1">
    <citation type="submission" date="2013-03" db="EMBL/GenBank/DDBJ databases">
        <title>The Genome Sequence of Exophiala aquamarina CBS 119918.</title>
        <authorList>
            <consortium name="The Broad Institute Genomics Platform"/>
            <person name="Cuomo C."/>
            <person name="de Hoog S."/>
            <person name="Gorbushina A."/>
            <person name="Walker B."/>
            <person name="Young S.K."/>
            <person name="Zeng Q."/>
            <person name="Gargeya S."/>
            <person name="Fitzgerald M."/>
            <person name="Haas B."/>
            <person name="Abouelleil A."/>
            <person name="Allen A.W."/>
            <person name="Alvarado L."/>
            <person name="Arachchi H.M."/>
            <person name="Berlin A.M."/>
            <person name="Chapman S.B."/>
            <person name="Gainer-Dewar J."/>
            <person name="Goldberg J."/>
            <person name="Griggs A."/>
            <person name="Gujja S."/>
            <person name="Hansen M."/>
            <person name="Howarth C."/>
            <person name="Imamovic A."/>
            <person name="Ireland A."/>
            <person name="Larimer J."/>
            <person name="McCowan C."/>
            <person name="Murphy C."/>
            <person name="Pearson M."/>
            <person name="Poon T.W."/>
            <person name="Priest M."/>
            <person name="Roberts A."/>
            <person name="Saif S."/>
            <person name="Shea T."/>
            <person name="Sisk P."/>
            <person name="Sykes S."/>
            <person name="Wortman J."/>
            <person name="Nusbaum C."/>
            <person name="Birren B."/>
        </authorList>
    </citation>
    <scope>NUCLEOTIDE SEQUENCE [LARGE SCALE GENOMIC DNA]</scope>
    <source>
        <strain evidence="7 8">CBS 119918</strain>
    </source>
</reference>
<protein>
    <recommendedName>
        <fullName evidence="9">3-keto steroid reductase</fullName>
    </recommendedName>
</protein>
<dbReference type="PANTHER" id="PTHR43647">
    <property type="entry name" value="DEHYDROGENASE"/>
    <property type="match status" value="1"/>
</dbReference>
<dbReference type="InterPro" id="IPR036291">
    <property type="entry name" value="NAD(P)-bd_dom_sf"/>
</dbReference>
<dbReference type="EMBL" id="AMGV01000004">
    <property type="protein sequence ID" value="KEF57654.1"/>
    <property type="molecule type" value="Genomic_DNA"/>
</dbReference>
<dbReference type="GeneID" id="25280497"/>
<evidence type="ECO:0008006" key="9">
    <source>
        <dbReference type="Google" id="ProtNLM"/>
    </source>
</evidence>
<dbReference type="RefSeq" id="XP_013260244.1">
    <property type="nucleotide sequence ID" value="XM_013404790.1"/>
</dbReference>